<comment type="function">
    <text evidence="6">Exhibits a very high intrinsic GTPase hydrolysis rate. Involved in the addition of a carboxymethylaminomethyl (cmnm) group at the wobble position (U34) of certain tRNAs, forming tRNA-cmnm(5)s(2)U34.</text>
</comment>
<protein>
    <recommendedName>
        <fullName evidence="6">tRNA modification GTPase MnmE</fullName>
        <ecNumber evidence="6">3.6.-.-</ecNumber>
    </recommendedName>
</protein>
<keyword evidence="6" id="KW-0460">Magnesium</keyword>
<dbReference type="InterPro" id="IPR004520">
    <property type="entry name" value="GTPase_MnmE"/>
</dbReference>
<dbReference type="InterPro" id="IPR025867">
    <property type="entry name" value="MnmE_helical"/>
</dbReference>
<evidence type="ECO:0000259" key="9">
    <source>
        <dbReference type="Pfam" id="PF12631"/>
    </source>
</evidence>
<sequence>MAMVRISGPMAFEVAERLTGAIVAPRRASLRWLRDPQSGDRLDQAIVLGFPGPGSFTGEDCVELQTHGSGAVIRALLATLAGFEGLRLAAPGEFSRRALMNNRLDLAQVEGLGDLLAAETSAQRRQAVGLLDGGLSALVGEWRGAVLRTLALVEATIDFSDEELPDDLVEVAMRDLVGPLDEMRRELDGAVASERLREGFDVALVGLPNAGKSTLLNRLARRDVALVSDQAGTTRDILEVRLDLRGLPVTVLDMAGLRDAEGIEAAGVERARLRARAADLRVFLVEDDSDLAVLGVACEADDIVVRGKADLHDEPGVSGATGKGVDDLLGRISDVLSLRVTGGGAISHARQRQATERALAALERGRGCLRLGDVELAAEELRLALASLDFLVGRVDVEAVLDVIFSSFCLGK</sequence>
<feature type="binding site" evidence="6">
    <location>
        <position position="63"/>
    </location>
    <ligand>
        <name>(6S)-5-formyl-5,6,7,8-tetrahydrofolate</name>
        <dbReference type="ChEBI" id="CHEBI:57457"/>
    </ligand>
</feature>
<comment type="similarity">
    <text evidence="1 6">Belongs to the TRAFAC class TrmE-Era-EngA-EngB-Septin-like GTPase superfamily. TrmE GTPase family.</text>
</comment>
<name>A0A840SNZ3_9RHOB</name>
<dbReference type="InterPro" id="IPR005225">
    <property type="entry name" value="Small_GTP-bd"/>
</dbReference>
<feature type="binding site" evidence="6">
    <location>
        <position position="103"/>
    </location>
    <ligand>
        <name>(6S)-5-formyl-5,6,7,8-tetrahydrofolate</name>
        <dbReference type="ChEBI" id="CHEBI:57457"/>
    </ligand>
</feature>
<keyword evidence="4 6" id="KW-0630">Potassium</keyword>
<reference evidence="10 11" key="1">
    <citation type="submission" date="2020-08" db="EMBL/GenBank/DDBJ databases">
        <title>Genomic Encyclopedia of Type Strains, Phase IV (KMG-IV): sequencing the most valuable type-strain genomes for metagenomic binning, comparative biology and taxonomic classification.</title>
        <authorList>
            <person name="Goeker M."/>
        </authorList>
    </citation>
    <scope>NUCLEOTIDE SEQUENCE [LARGE SCALE GENOMIC DNA]</scope>
    <source>
        <strain evidence="10 11">DSM 101730</strain>
    </source>
</reference>
<evidence type="ECO:0000256" key="5">
    <source>
        <dbReference type="ARBA" id="ARBA00023134"/>
    </source>
</evidence>
<dbReference type="Pfam" id="PF10396">
    <property type="entry name" value="TrmE_N"/>
    <property type="match status" value="1"/>
</dbReference>
<dbReference type="InterPro" id="IPR006073">
    <property type="entry name" value="GTP-bd"/>
</dbReference>
<evidence type="ECO:0000313" key="11">
    <source>
        <dbReference type="Proteomes" id="UP000549457"/>
    </source>
</evidence>
<evidence type="ECO:0000256" key="6">
    <source>
        <dbReference type="HAMAP-Rule" id="MF_00379"/>
    </source>
</evidence>
<keyword evidence="2 6" id="KW-0819">tRNA processing</keyword>
<evidence type="ECO:0000256" key="2">
    <source>
        <dbReference type="ARBA" id="ARBA00022694"/>
    </source>
</evidence>
<dbReference type="Pfam" id="PF12631">
    <property type="entry name" value="MnmE_helical"/>
    <property type="match status" value="1"/>
</dbReference>
<feature type="binding site" evidence="6">
    <location>
        <position position="234"/>
    </location>
    <ligand>
        <name>Mg(2+)</name>
        <dbReference type="ChEBI" id="CHEBI:18420"/>
    </ligand>
</feature>
<dbReference type="InterPro" id="IPR018948">
    <property type="entry name" value="GTP-bd_TrmE_N"/>
</dbReference>
<dbReference type="GO" id="GO:0002098">
    <property type="term" value="P:tRNA wobble uridine modification"/>
    <property type="evidence" value="ECO:0007669"/>
    <property type="project" value="TreeGrafter"/>
</dbReference>
<feature type="binding site" evidence="6">
    <location>
        <begin position="228"/>
        <end position="234"/>
    </location>
    <ligand>
        <name>GTP</name>
        <dbReference type="ChEBI" id="CHEBI:37565"/>
    </ligand>
</feature>
<dbReference type="Gene3D" id="3.30.1360.120">
    <property type="entry name" value="Probable tRNA modification gtpase trme, domain 1"/>
    <property type="match status" value="1"/>
</dbReference>
<feature type="binding site" evidence="6">
    <location>
        <position position="5"/>
    </location>
    <ligand>
        <name>(6S)-5-formyl-5,6,7,8-tetrahydrofolate</name>
        <dbReference type="ChEBI" id="CHEBI:57457"/>
    </ligand>
</feature>
<evidence type="ECO:0000259" key="7">
    <source>
        <dbReference type="Pfam" id="PF01926"/>
    </source>
</evidence>
<feature type="binding site" evidence="6">
    <location>
        <position position="213"/>
    </location>
    <ligand>
        <name>Mg(2+)</name>
        <dbReference type="ChEBI" id="CHEBI:18420"/>
    </ligand>
</feature>
<dbReference type="SUPFAM" id="SSF52540">
    <property type="entry name" value="P-loop containing nucleoside triphosphate hydrolases"/>
    <property type="match status" value="1"/>
</dbReference>
<evidence type="ECO:0000256" key="4">
    <source>
        <dbReference type="ARBA" id="ARBA00022958"/>
    </source>
</evidence>
<dbReference type="Proteomes" id="UP000549457">
    <property type="component" value="Unassembled WGS sequence"/>
</dbReference>
<evidence type="ECO:0000313" key="10">
    <source>
        <dbReference type="EMBL" id="MBB5221576.1"/>
    </source>
</evidence>
<dbReference type="NCBIfam" id="NF003661">
    <property type="entry name" value="PRK05291.1-3"/>
    <property type="match status" value="1"/>
</dbReference>
<dbReference type="Pfam" id="PF01926">
    <property type="entry name" value="MMR_HSR1"/>
    <property type="match status" value="1"/>
</dbReference>
<dbReference type="EC" id="3.6.-.-" evidence="6"/>
<feature type="domain" description="MnmE helical" evidence="9">
    <location>
        <begin position="106"/>
        <end position="409"/>
    </location>
</feature>
<gene>
    <name evidence="6" type="primary">mnmE</name>
    <name evidence="6" type="synonym">trmE</name>
    <name evidence="10" type="ORF">HNP73_001497</name>
</gene>
<dbReference type="GO" id="GO:0003924">
    <property type="term" value="F:GTPase activity"/>
    <property type="evidence" value="ECO:0007669"/>
    <property type="project" value="UniProtKB-UniRule"/>
</dbReference>
<keyword evidence="11" id="KW-1185">Reference proteome</keyword>
<dbReference type="GO" id="GO:0005525">
    <property type="term" value="F:GTP binding"/>
    <property type="evidence" value="ECO:0007669"/>
    <property type="project" value="UniProtKB-UniRule"/>
</dbReference>
<dbReference type="NCBIfam" id="TIGR00231">
    <property type="entry name" value="small_GTP"/>
    <property type="match status" value="1"/>
</dbReference>
<dbReference type="GO" id="GO:0046872">
    <property type="term" value="F:metal ion binding"/>
    <property type="evidence" value="ECO:0007669"/>
    <property type="project" value="UniProtKB-KW"/>
</dbReference>
<feature type="binding site" evidence="6">
    <location>
        <position position="412"/>
    </location>
    <ligand>
        <name>(6S)-5-formyl-5,6,7,8-tetrahydrofolate</name>
        <dbReference type="ChEBI" id="CHEBI:57457"/>
    </ligand>
</feature>
<keyword evidence="6" id="KW-0963">Cytoplasm</keyword>
<dbReference type="InterPro" id="IPR027368">
    <property type="entry name" value="MnmE_dom2"/>
</dbReference>
<feature type="domain" description="G" evidence="7">
    <location>
        <begin position="201"/>
        <end position="288"/>
    </location>
</feature>
<keyword evidence="6" id="KW-0479">Metal-binding</keyword>
<evidence type="ECO:0000259" key="8">
    <source>
        <dbReference type="Pfam" id="PF10396"/>
    </source>
</evidence>
<dbReference type="InterPro" id="IPR027417">
    <property type="entry name" value="P-loop_NTPase"/>
</dbReference>
<dbReference type="Gene3D" id="3.40.50.300">
    <property type="entry name" value="P-loop containing nucleotide triphosphate hydrolases"/>
    <property type="match status" value="1"/>
</dbReference>
<evidence type="ECO:0000256" key="3">
    <source>
        <dbReference type="ARBA" id="ARBA00022741"/>
    </source>
</evidence>
<comment type="cofactor">
    <cofactor evidence="6">
        <name>K(+)</name>
        <dbReference type="ChEBI" id="CHEBI:29103"/>
    </cofactor>
    <text evidence="6">Binds 1 potassium ion per subunit.</text>
</comment>
<keyword evidence="5 6" id="KW-0342">GTP-binding</keyword>
<accession>A0A840SNZ3</accession>
<feature type="binding site" evidence="6">
    <location>
        <begin position="209"/>
        <end position="214"/>
    </location>
    <ligand>
        <name>GTP</name>
        <dbReference type="ChEBI" id="CHEBI:37565"/>
    </ligand>
</feature>
<organism evidence="10 11">
    <name type="scientific">Amaricoccus macauensis</name>
    <dbReference type="NCBI Taxonomy" id="57001"/>
    <lineage>
        <taxon>Bacteria</taxon>
        <taxon>Pseudomonadati</taxon>
        <taxon>Pseudomonadota</taxon>
        <taxon>Alphaproteobacteria</taxon>
        <taxon>Rhodobacterales</taxon>
        <taxon>Paracoccaceae</taxon>
        <taxon>Amaricoccus</taxon>
    </lineage>
</organism>
<comment type="subunit">
    <text evidence="6">Homodimer. Heterotetramer of two MnmE and two MnmG subunits.</text>
</comment>
<dbReference type="GO" id="GO:0005737">
    <property type="term" value="C:cytoplasm"/>
    <property type="evidence" value="ECO:0007669"/>
    <property type="project" value="UniProtKB-SubCell"/>
</dbReference>
<dbReference type="InterPro" id="IPR031168">
    <property type="entry name" value="G_TrmE"/>
</dbReference>
<feature type="domain" description="GTP-binding protein TrmE N-terminal" evidence="8">
    <location>
        <begin position="2"/>
        <end position="103"/>
    </location>
</feature>
<keyword evidence="3 6" id="KW-0547">Nucleotide-binding</keyword>
<dbReference type="SUPFAM" id="SSF116878">
    <property type="entry name" value="TrmE connector domain"/>
    <property type="match status" value="1"/>
</dbReference>
<dbReference type="InterPro" id="IPR027266">
    <property type="entry name" value="TrmE/GcvT-like"/>
</dbReference>
<dbReference type="GO" id="GO:0030488">
    <property type="term" value="P:tRNA methylation"/>
    <property type="evidence" value="ECO:0007669"/>
    <property type="project" value="TreeGrafter"/>
</dbReference>
<comment type="caution">
    <text evidence="6">Lacks conserved residue(s) required for the propagation of feature annotation.</text>
</comment>
<dbReference type="Gene3D" id="1.20.120.430">
    <property type="entry name" value="tRNA modification GTPase MnmE domain 2"/>
    <property type="match status" value="1"/>
</dbReference>
<dbReference type="AlphaFoldDB" id="A0A840SNZ3"/>
<dbReference type="CDD" id="cd04164">
    <property type="entry name" value="trmE"/>
    <property type="match status" value="1"/>
</dbReference>
<proteinExistence type="inferred from homology"/>
<keyword evidence="6 10" id="KW-0378">Hydrolase</keyword>
<comment type="subcellular location">
    <subcellularLocation>
        <location evidence="6">Cytoplasm</location>
    </subcellularLocation>
</comment>
<dbReference type="PANTHER" id="PTHR42714">
    <property type="entry name" value="TRNA MODIFICATION GTPASE GTPBP3"/>
    <property type="match status" value="1"/>
</dbReference>
<dbReference type="CDD" id="cd14858">
    <property type="entry name" value="TrmE_N"/>
    <property type="match status" value="1"/>
</dbReference>
<dbReference type="HAMAP" id="MF_00379">
    <property type="entry name" value="GTPase_MnmE"/>
    <property type="match status" value="1"/>
</dbReference>
<dbReference type="EMBL" id="JACHFM010000001">
    <property type="protein sequence ID" value="MBB5221576.1"/>
    <property type="molecule type" value="Genomic_DNA"/>
</dbReference>
<evidence type="ECO:0000256" key="1">
    <source>
        <dbReference type="ARBA" id="ARBA00011043"/>
    </source>
</evidence>
<comment type="caution">
    <text evidence="10">The sequence shown here is derived from an EMBL/GenBank/DDBJ whole genome shotgun (WGS) entry which is preliminary data.</text>
</comment>
<dbReference type="PANTHER" id="PTHR42714:SF2">
    <property type="entry name" value="TRNA MODIFICATION GTPASE GTPBP3, MITOCHONDRIAL"/>
    <property type="match status" value="1"/>
</dbReference>